<proteinExistence type="predicted"/>
<dbReference type="InterPro" id="IPR004007">
    <property type="entry name" value="DhaL_dom"/>
</dbReference>
<dbReference type="SMART" id="SM01120">
    <property type="entry name" value="Dak2"/>
    <property type="match status" value="1"/>
</dbReference>
<dbReference type="SUPFAM" id="SSF101473">
    <property type="entry name" value="DhaL-like"/>
    <property type="match status" value="1"/>
</dbReference>
<protein>
    <submittedName>
        <fullName evidence="4">Dihydroxyacetone kinase subunit L</fullName>
    </submittedName>
</protein>
<evidence type="ECO:0000313" key="4">
    <source>
        <dbReference type="EMBL" id="WZU68509.1"/>
    </source>
</evidence>
<gene>
    <name evidence="4" type="ORF">AABB31_06360</name>
</gene>
<dbReference type="GO" id="GO:0005829">
    <property type="term" value="C:cytosol"/>
    <property type="evidence" value="ECO:0007669"/>
    <property type="project" value="TreeGrafter"/>
</dbReference>
<dbReference type="PROSITE" id="PS51480">
    <property type="entry name" value="DHAL"/>
    <property type="match status" value="1"/>
</dbReference>
<dbReference type="EMBL" id="CP151767">
    <property type="protein sequence ID" value="WZU68509.1"/>
    <property type="molecule type" value="Genomic_DNA"/>
</dbReference>
<dbReference type="Gene3D" id="1.25.40.340">
    <property type="match status" value="1"/>
</dbReference>
<name>A0AAN0MBH6_9RHOB</name>
<evidence type="ECO:0000256" key="1">
    <source>
        <dbReference type="ARBA" id="ARBA00022679"/>
    </source>
</evidence>
<dbReference type="Proteomes" id="UP001470809">
    <property type="component" value="Chromosome"/>
</dbReference>
<evidence type="ECO:0000259" key="3">
    <source>
        <dbReference type="PROSITE" id="PS51480"/>
    </source>
</evidence>
<organism evidence="4 5">
    <name type="scientific">Yoonia rhodophyticola</name>
    <dbReference type="NCBI Taxonomy" id="3137370"/>
    <lineage>
        <taxon>Bacteria</taxon>
        <taxon>Pseudomonadati</taxon>
        <taxon>Pseudomonadota</taxon>
        <taxon>Alphaproteobacteria</taxon>
        <taxon>Rhodobacterales</taxon>
        <taxon>Paracoccaceae</taxon>
        <taxon>Yoonia</taxon>
    </lineage>
</organism>
<dbReference type="PANTHER" id="PTHR28629:SF4">
    <property type="entry name" value="TRIOKINASE_FMN CYCLASE"/>
    <property type="match status" value="1"/>
</dbReference>
<dbReference type="Pfam" id="PF02734">
    <property type="entry name" value="Dak2"/>
    <property type="match status" value="1"/>
</dbReference>
<dbReference type="PANTHER" id="PTHR28629">
    <property type="entry name" value="TRIOKINASE/FMN CYCLASE"/>
    <property type="match status" value="1"/>
</dbReference>
<evidence type="ECO:0000313" key="5">
    <source>
        <dbReference type="Proteomes" id="UP001470809"/>
    </source>
</evidence>
<dbReference type="RefSeq" id="WP_342077798.1">
    <property type="nucleotide sequence ID" value="NZ_CP151767.2"/>
</dbReference>
<dbReference type="InterPro" id="IPR050861">
    <property type="entry name" value="Dihydroxyacetone_Kinase"/>
</dbReference>
<keyword evidence="2 4" id="KW-0418">Kinase</keyword>
<reference evidence="4" key="1">
    <citation type="submission" date="2024-08" db="EMBL/GenBank/DDBJ databases">
        <title>Phylogenomic analyses of a clade within the roseobacter group suggest taxonomic reassignments of species of the genera Aestuariivita, Citreicella, Loktanella, Nautella, Pelagibaca, Ruegeria, Thalassobius, Thiobacimonas and Tropicibacter, and the proposal o.</title>
        <authorList>
            <person name="Jeon C.O."/>
        </authorList>
    </citation>
    <scope>NUCLEOTIDE SEQUENCE</scope>
    <source>
        <strain evidence="4">SS1-5</strain>
    </source>
</reference>
<sequence>MTLTTDSLKTAITRIHAHVDPIGAEMNELDGQLGDGDLGVTLINGFNNLSGITDELPADLGKALFAAAKSVTAVSGSSFGTLMATALMAAGKSVKGQEAVEWAQVPALLAAAQEAMIARGGANLGDKTMLDVMDAIITALDGMQDPAAMLTAAQAAADTTLDTFRDKPNKIGRARVYADKSIGLDDPGMMAIKRMLEALAKG</sequence>
<dbReference type="KEGG" id="yrh:AABB31_06360"/>
<dbReference type="GO" id="GO:0019563">
    <property type="term" value="P:glycerol catabolic process"/>
    <property type="evidence" value="ECO:0007669"/>
    <property type="project" value="TreeGrafter"/>
</dbReference>
<keyword evidence="1" id="KW-0808">Transferase</keyword>
<dbReference type="AlphaFoldDB" id="A0AAN0MBH6"/>
<dbReference type="GO" id="GO:0004371">
    <property type="term" value="F:glycerone kinase activity"/>
    <property type="evidence" value="ECO:0007669"/>
    <property type="project" value="InterPro"/>
</dbReference>
<keyword evidence="5" id="KW-1185">Reference proteome</keyword>
<feature type="domain" description="DhaL" evidence="3">
    <location>
        <begin position="6"/>
        <end position="201"/>
    </location>
</feature>
<dbReference type="InterPro" id="IPR036117">
    <property type="entry name" value="DhaL_dom_sf"/>
</dbReference>
<accession>A0AAN0MBH6</accession>
<evidence type="ECO:0000256" key="2">
    <source>
        <dbReference type="ARBA" id="ARBA00022777"/>
    </source>
</evidence>